<proteinExistence type="predicted"/>
<dbReference type="STRING" id="580340.Tlie_0441"/>
<keyword evidence="1" id="KW-1133">Transmembrane helix</keyword>
<keyword evidence="1" id="KW-0812">Transmembrane</keyword>
<feature type="transmembrane region" description="Helical" evidence="1">
    <location>
        <begin position="185"/>
        <end position="207"/>
    </location>
</feature>
<feature type="transmembrane region" description="Helical" evidence="1">
    <location>
        <begin position="154"/>
        <end position="178"/>
    </location>
</feature>
<dbReference type="OrthoDB" id="9795677at2"/>
<keyword evidence="1" id="KW-0472">Membrane</keyword>
<dbReference type="GO" id="GO:0005886">
    <property type="term" value="C:plasma membrane"/>
    <property type="evidence" value="ECO:0007669"/>
    <property type="project" value="UniProtKB-SubCell"/>
</dbReference>
<reference evidence="3" key="1">
    <citation type="submission" date="2011-10" db="EMBL/GenBank/DDBJ databases">
        <title>The complete genome of chromosome of Thermovirga lienii DSM 17291.</title>
        <authorList>
            <consortium name="US DOE Joint Genome Institute (JGI-PGF)"/>
            <person name="Lucas S."/>
            <person name="Copeland A."/>
            <person name="Lapidus A."/>
            <person name="Glavina del Rio T."/>
            <person name="Dalin E."/>
            <person name="Tice H."/>
            <person name="Bruce D."/>
            <person name="Goodwin L."/>
            <person name="Pitluck S."/>
            <person name="Peters L."/>
            <person name="Mikhailova N."/>
            <person name="Saunders E."/>
            <person name="Kyrpides N."/>
            <person name="Mavromatis K."/>
            <person name="Ivanova N."/>
            <person name="Last F.I."/>
            <person name="Brettin T."/>
            <person name="Detter J.C."/>
            <person name="Han C."/>
            <person name="Larimer F."/>
            <person name="Land M."/>
            <person name="Hauser L."/>
            <person name="Markowitz V."/>
            <person name="Cheng J.-F."/>
            <person name="Hugenholtz P."/>
            <person name="Woyke T."/>
            <person name="Wu D."/>
            <person name="Spring S."/>
            <person name="Schroeder M."/>
            <person name="Brambilla E.-M."/>
            <person name="Klenk H.-P."/>
            <person name="Eisen J.A."/>
        </authorList>
    </citation>
    <scope>NUCLEOTIDE SEQUENCE [LARGE SCALE GENOMIC DNA]</scope>
    <source>
        <strain evidence="3">ATCC BAA-1197 / DSM 17291 / Cas60314</strain>
    </source>
</reference>
<dbReference type="eggNOG" id="COG1277">
    <property type="taxonomic scope" value="Bacteria"/>
</dbReference>
<feature type="transmembrane region" description="Helical" evidence="1">
    <location>
        <begin position="115"/>
        <end position="134"/>
    </location>
</feature>
<dbReference type="PANTHER" id="PTHR43471:SF14">
    <property type="entry name" value="ABC-2 TYPE TRANSPORT SYSTEM PERMEASE PROTEIN"/>
    <property type="match status" value="1"/>
</dbReference>
<accession>G7V7L4</accession>
<feature type="transmembrane region" description="Helical" evidence="1">
    <location>
        <begin position="52"/>
        <end position="85"/>
    </location>
</feature>
<dbReference type="AlphaFoldDB" id="G7V7L4"/>
<feature type="transmembrane region" description="Helical" evidence="1">
    <location>
        <begin position="281"/>
        <end position="303"/>
    </location>
</feature>
<dbReference type="EMBL" id="CP003096">
    <property type="protein sequence ID" value="AER66176.1"/>
    <property type="molecule type" value="Genomic_DNA"/>
</dbReference>
<dbReference type="Pfam" id="PF12679">
    <property type="entry name" value="ABC2_membrane_2"/>
    <property type="match status" value="1"/>
</dbReference>
<protein>
    <submittedName>
        <fullName evidence="2">ABC-type transport, permease protein</fullName>
    </submittedName>
</protein>
<sequence length="310" mass="34034">MTGIRTIFWKEMADHFGSKRFLVIAFIIVLASLSSAYGALGSPELHNFGKEYLFLSLLSTSGGTLPSFLFFVSFLTPLIGIIMGFDAINGEKQRGTLSMLVSQPIYRDSIINGKFLAALAVSALMIAGILALIAGVSMSKLGIVPNEEEIARTLVFYFATLLYISFWLSMAILFSVLFDKTSTSALASIALWIFLVFFVYMVAGILADHLAPISQNSSVEELMRNERLKITFMRASPAYLLQEISMAVLNPAVRILTPLTADRLQGLIPTPLSVGQSVMVVWPQLVVLCALSIICFGISYVAFMRKEIRS</sequence>
<dbReference type="KEGG" id="tli:Tlie_0441"/>
<keyword evidence="3" id="KW-1185">Reference proteome</keyword>
<evidence type="ECO:0000313" key="3">
    <source>
        <dbReference type="Proteomes" id="UP000005868"/>
    </source>
</evidence>
<name>G7V7L4_THELD</name>
<evidence type="ECO:0000256" key="1">
    <source>
        <dbReference type="SAM" id="Phobius"/>
    </source>
</evidence>
<dbReference type="GO" id="GO:0140359">
    <property type="term" value="F:ABC-type transporter activity"/>
    <property type="evidence" value="ECO:0007669"/>
    <property type="project" value="InterPro"/>
</dbReference>
<dbReference type="Proteomes" id="UP000005868">
    <property type="component" value="Chromosome"/>
</dbReference>
<dbReference type="HOGENOM" id="CLU_068384_0_0_0"/>
<feature type="transmembrane region" description="Helical" evidence="1">
    <location>
        <begin position="21"/>
        <end position="40"/>
    </location>
</feature>
<dbReference type="PANTHER" id="PTHR43471">
    <property type="entry name" value="ABC TRANSPORTER PERMEASE"/>
    <property type="match status" value="1"/>
</dbReference>
<reference evidence="2 3" key="2">
    <citation type="journal article" date="2012" name="Stand. Genomic Sci.">
        <title>Genome sequence of the moderately thermophilic, amino-acid-degrading and sulfur-reducing bacterium Thermovirga lienii type strain (Cas60314(T)).</title>
        <authorList>
            <person name="Goker M."/>
            <person name="Saunders E."/>
            <person name="Lapidus A."/>
            <person name="Nolan M."/>
            <person name="Lucas S."/>
            <person name="Hammon N."/>
            <person name="Deshpande S."/>
            <person name="Cheng J.F."/>
            <person name="Han C."/>
            <person name="Tapia R."/>
            <person name="Goodwin L.A."/>
            <person name="Pitluck S."/>
            <person name="Liolios K."/>
            <person name="Mavromatis K."/>
            <person name="Pagani I."/>
            <person name="Ivanova N."/>
            <person name="Mikhailova N."/>
            <person name="Pati A."/>
            <person name="Chen A."/>
            <person name="Palaniappan K."/>
            <person name="Land M."/>
            <person name="Chang Y.J."/>
            <person name="Jeffries C.D."/>
            <person name="Brambilla E.M."/>
            <person name="Rohde M."/>
            <person name="Spring S."/>
            <person name="Detter J.C."/>
            <person name="Woyke T."/>
            <person name="Bristow J."/>
            <person name="Eisen J.A."/>
            <person name="Markowitz V."/>
            <person name="Hugenholtz P."/>
            <person name="Kyrpides N.C."/>
            <person name="Klenk H.P."/>
        </authorList>
    </citation>
    <scope>NUCLEOTIDE SEQUENCE [LARGE SCALE GENOMIC DNA]</scope>
    <source>
        <strain evidence="3">ATCC BAA-1197 / DSM 17291 / Cas60314</strain>
    </source>
</reference>
<organism evidence="2 3">
    <name type="scientific">Thermovirga lienii (strain ATCC BAA-1197 / DSM 17291 / Cas60314)</name>
    <dbReference type="NCBI Taxonomy" id="580340"/>
    <lineage>
        <taxon>Bacteria</taxon>
        <taxon>Thermotogati</taxon>
        <taxon>Synergistota</taxon>
        <taxon>Synergistia</taxon>
        <taxon>Synergistales</taxon>
        <taxon>Thermovirgaceae</taxon>
        <taxon>Thermovirga</taxon>
    </lineage>
</organism>
<evidence type="ECO:0000313" key="2">
    <source>
        <dbReference type="EMBL" id="AER66176.1"/>
    </source>
</evidence>
<gene>
    <name evidence="2" type="ordered locus">Tlie_0441</name>
</gene>